<keyword evidence="3" id="KW-1185">Reference proteome</keyword>
<dbReference type="SUPFAM" id="SSF50969">
    <property type="entry name" value="YVTN repeat-like/Quinoprotein amine dehydrogenase"/>
    <property type="match status" value="1"/>
</dbReference>
<protein>
    <submittedName>
        <fullName evidence="2">Quinoprotein amine dehydrogenase, beta chain</fullName>
    </submittedName>
</protein>
<dbReference type="Proteomes" id="UP001056384">
    <property type="component" value="Chromosome 1"/>
</dbReference>
<proteinExistence type="predicted"/>
<evidence type="ECO:0000313" key="3">
    <source>
        <dbReference type="Proteomes" id="UP001056384"/>
    </source>
</evidence>
<evidence type="ECO:0000256" key="1">
    <source>
        <dbReference type="SAM" id="SignalP"/>
    </source>
</evidence>
<evidence type="ECO:0000313" key="2">
    <source>
        <dbReference type="EMBL" id="USW47921.1"/>
    </source>
</evidence>
<name>A0A9Q9AND6_9PEZI</name>
<accession>A0A9Q9AND6</accession>
<dbReference type="InterPro" id="IPR015943">
    <property type="entry name" value="WD40/YVTN_repeat-like_dom_sf"/>
</dbReference>
<reference evidence="2" key="1">
    <citation type="submission" date="2022-06" db="EMBL/GenBank/DDBJ databases">
        <title>Complete genome sequences of two strains of the flax pathogen Septoria linicola.</title>
        <authorList>
            <person name="Lapalu N."/>
            <person name="Simon A."/>
            <person name="Demenou B."/>
            <person name="Paumier D."/>
            <person name="Guillot M.-P."/>
            <person name="Gout L."/>
            <person name="Valade R."/>
        </authorList>
    </citation>
    <scope>NUCLEOTIDE SEQUENCE</scope>
    <source>
        <strain evidence="2">SE15195</strain>
    </source>
</reference>
<dbReference type="EMBL" id="CP099418">
    <property type="protein sequence ID" value="USW47921.1"/>
    <property type="molecule type" value="Genomic_DNA"/>
</dbReference>
<organism evidence="2 3">
    <name type="scientific">Septoria linicola</name>
    <dbReference type="NCBI Taxonomy" id="215465"/>
    <lineage>
        <taxon>Eukaryota</taxon>
        <taxon>Fungi</taxon>
        <taxon>Dikarya</taxon>
        <taxon>Ascomycota</taxon>
        <taxon>Pezizomycotina</taxon>
        <taxon>Dothideomycetes</taxon>
        <taxon>Dothideomycetidae</taxon>
        <taxon>Mycosphaerellales</taxon>
        <taxon>Mycosphaerellaceae</taxon>
        <taxon>Septoria</taxon>
    </lineage>
</organism>
<sequence length="410" mass="43805">MRSYAIFTLITAALALPSKRDATPADLFPHPLIPNVAYVLENNPAGSNILSFHIGQDGTLSKPTRTSTGGKGALSYCQGMGCGNQGDPFPVDALGSQGAVHISGNTLFAVNAGSNTLSMFAINPLNPYKPKLLGTPVDTLGEFPISVDYSAKLRQACVLNGGTKAGVACFSVDLFHGLHAKGPLRALDKSYANETTPASGVIGTAAQVLFNPDSTALFVTVKGNGFFPPKKDGTLAAWPIKKGEVSTNTPVISQIDGVYMDFGFQFLTQNSIMLADAASGVSLLDVGSDLKATERVRTIIPGQLITCWTQYERSLNTLYAMDGARNLVYLLDPQTFAHFDNITVTTPPYSNASLPYAGVYDSAIQNGKMYSVAYTNGLLVFDLAQKKQVQYLDLTNYVERPHLQGMAVWP</sequence>
<dbReference type="Gene3D" id="2.130.10.10">
    <property type="entry name" value="YVTN repeat-like/Quinoprotein amine dehydrogenase"/>
    <property type="match status" value="1"/>
</dbReference>
<feature type="signal peptide" evidence="1">
    <location>
        <begin position="1"/>
        <end position="15"/>
    </location>
</feature>
<keyword evidence="1" id="KW-0732">Signal</keyword>
<gene>
    <name evidence="2" type="ORF">Slin15195_G012400</name>
</gene>
<dbReference type="InterPro" id="IPR011044">
    <property type="entry name" value="Quino_amine_DH_bsu"/>
</dbReference>
<dbReference type="AlphaFoldDB" id="A0A9Q9AND6"/>
<feature type="chain" id="PRO_5040517067" evidence="1">
    <location>
        <begin position="16"/>
        <end position="410"/>
    </location>
</feature>